<feature type="domain" description="ASPIC/UnbV" evidence="3">
    <location>
        <begin position="439"/>
        <end position="504"/>
    </location>
</feature>
<dbReference type="Pfam" id="PF13517">
    <property type="entry name" value="FG-GAP_3"/>
    <property type="match status" value="1"/>
</dbReference>
<feature type="signal peptide" evidence="2">
    <location>
        <begin position="1"/>
        <end position="16"/>
    </location>
</feature>
<keyword evidence="5" id="KW-1185">Reference proteome</keyword>
<dbReference type="InterPro" id="IPR027039">
    <property type="entry name" value="Crtac1"/>
</dbReference>
<dbReference type="Pfam" id="PF07593">
    <property type="entry name" value="UnbV_ASPIC"/>
    <property type="match status" value="1"/>
</dbReference>
<accession>A0A918TVI3</accession>
<comment type="caution">
    <text evidence="4">The sequence shown here is derived from an EMBL/GenBank/DDBJ whole genome shotgun (WGS) entry which is preliminary data.</text>
</comment>
<reference evidence="4" key="2">
    <citation type="submission" date="2020-09" db="EMBL/GenBank/DDBJ databases">
        <authorList>
            <person name="Sun Q."/>
            <person name="Kim S."/>
        </authorList>
    </citation>
    <scope>NUCLEOTIDE SEQUENCE</scope>
    <source>
        <strain evidence="4">KCTC 23310</strain>
    </source>
</reference>
<dbReference type="PANTHER" id="PTHR16026:SF0">
    <property type="entry name" value="CARTILAGE ACIDIC PROTEIN 1"/>
    <property type="match status" value="1"/>
</dbReference>
<gene>
    <name evidence="4" type="ORF">GCM10007315_32020</name>
</gene>
<dbReference type="InterPro" id="IPR028994">
    <property type="entry name" value="Integrin_alpha_N"/>
</dbReference>
<evidence type="ECO:0000256" key="2">
    <source>
        <dbReference type="SAM" id="SignalP"/>
    </source>
</evidence>
<reference evidence="4" key="1">
    <citation type="journal article" date="2014" name="Int. J. Syst. Evol. Microbiol.">
        <title>Complete genome sequence of Corynebacterium casei LMG S-19264T (=DSM 44701T), isolated from a smear-ripened cheese.</title>
        <authorList>
            <consortium name="US DOE Joint Genome Institute (JGI-PGF)"/>
            <person name="Walter F."/>
            <person name="Albersmeier A."/>
            <person name="Kalinowski J."/>
            <person name="Ruckert C."/>
        </authorList>
    </citation>
    <scope>NUCLEOTIDE SEQUENCE</scope>
    <source>
        <strain evidence="4">KCTC 23310</strain>
    </source>
</reference>
<evidence type="ECO:0000313" key="4">
    <source>
        <dbReference type="EMBL" id="GHC65096.1"/>
    </source>
</evidence>
<dbReference type="PANTHER" id="PTHR16026">
    <property type="entry name" value="CARTILAGE ACIDIC PROTEIN 1"/>
    <property type="match status" value="1"/>
</dbReference>
<evidence type="ECO:0000313" key="5">
    <source>
        <dbReference type="Proteomes" id="UP000638981"/>
    </source>
</evidence>
<evidence type="ECO:0000256" key="1">
    <source>
        <dbReference type="ARBA" id="ARBA00022729"/>
    </source>
</evidence>
<feature type="chain" id="PRO_5038010821" description="ASPIC/UnbV domain-containing protein" evidence="2">
    <location>
        <begin position="17"/>
        <end position="517"/>
    </location>
</feature>
<proteinExistence type="predicted"/>
<dbReference type="EMBL" id="BMYJ01000012">
    <property type="protein sequence ID" value="GHC65096.1"/>
    <property type="molecule type" value="Genomic_DNA"/>
</dbReference>
<dbReference type="Proteomes" id="UP000638981">
    <property type="component" value="Unassembled WGS sequence"/>
</dbReference>
<protein>
    <recommendedName>
        <fullName evidence="3">ASPIC/UnbV domain-containing protein</fullName>
    </recommendedName>
</protein>
<sequence length="517" mass="55482">MRSLILMAAVASPAMAETPSFTDETASAGIVHSYDGDWEYMVGGGVASFDCNDDRAPDLVMAGGTSPAALFVNQSARGGALAFAKTAAGIEDVAVTGFYPLDIDNDGIIDLVMLKVGANKVLKGLGNCQFKDASADWGFDGGDAWSTAFAATWEKGAVWPTLAIGNYVDRKEEAFPWGSCTDNWLHRGGDKGFAAPVALKPSFCALSMLFTDWNLSGTPALRVSNDREYYKGGTEQMWHVEAGAEPRLYSADEGWRPLKIWGMGIASSDVNGDGYPDYFLTSMADNKLQVLTAQEGEKKPQFDDVAFKRGVTAHRPFMGDDLNPSTAWHAQFADVNNDGFDDLFIAKGNVSAMPDFAMKDPNNLLLGAADGVFVEVADKAGVASVGQARGAIVDDFNLDGWPDLAVVNRNGPAEIWRNNGGTGHWLMLRLAQEGANRDAIGAWIELKLGERVIRREVTSGGGHVSGALGWRHLGLGAAEKAEVRVIWPDGAEGDWQELVADQFYDLPQKAAAVVWTP</sequence>
<dbReference type="InterPro" id="IPR013517">
    <property type="entry name" value="FG-GAP"/>
</dbReference>
<dbReference type="InterPro" id="IPR011519">
    <property type="entry name" value="UnbV_ASPIC"/>
</dbReference>
<organism evidence="4 5">
    <name type="scientific">Neogemmobacter tilapiae</name>
    <dbReference type="NCBI Taxonomy" id="875041"/>
    <lineage>
        <taxon>Bacteria</taxon>
        <taxon>Pseudomonadati</taxon>
        <taxon>Pseudomonadota</taxon>
        <taxon>Alphaproteobacteria</taxon>
        <taxon>Rhodobacterales</taxon>
        <taxon>Paracoccaceae</taxon>
        <taxon>Neogemmobacter</taxon>
    </lineage>
</organism>
<dbReference type="Gene3D" id="2.130.10.130">
    <property type="entry name" value="Integrin alpha, N-terminal"/>
    <property type="match status" value="1"/>
</dbReference>
<dbReference type="RefSeq" id="WP_189412959.1">
    <property type="nucleotide sequence ID" value="NZ_BMYJ01000012.1"/>
</dbReference>
<evidence type="ECO:0000259" key="3">
    <source>
        <dbReference type="Pfam" id="PF07593"/>
    </source>
</evidence>
<keyword evidence="1 2" id="KW-0732">Signal</keyword>
<name>A0A918TVI3_9RHOB</name>
<dbReference type="AlphaFoldDB" id="A0A918TVI3"/>
<dbReference type="SUPFAM" id="SSF69318">
    <property type="entry name" value="Integrin alpha N-terminal domain"/>
    <property type="match status" value="1"/>
</dbReference>